<gene>
    <name evidence="2" type="ORF">L195_g040696</name>
</gene>
<dbReference type="Pfam" id="PF12937">
    <property type="entry name" value="F-box-like"/>
    <property type="match status" value="1"/>
</dbReference>
<dbReference type="PROSITE" id="PS50181">
    <property type="entry name" value="FBOX"/>
    <property type="match status" value="1"/>
</dbReference>
<dbReference type="STRING" id="57577.A0A2K3M1L4"/>
<dbReference type="Proteomes" id="UP000236291">
    <property type="component" value="Unassembled WGS sequence"/>
</dbReference>
<evidence type="ECO:0000313" key="3">
    <source>
        <dbReference type="Proteomes" id="UP000236291"/>
    </source>
</evidence>
<sequence>MSSSSSSSSSSTPAKRPKLEITTNPNWLELPRDITSNILQRLGTVEILKNARNVCPYWWNICKDPSMWRNIDMGTVDQYFEPDIPGTPDHDRLVKMCQYAVDLSSGHLEKIHIYRFGTDNLLRYIADRAKGIDYEKALSMEWKPQTLTYDDDDDDDDDMGHF</sequence>
<dbReference type="EMBL" id="ASHM01046815">
    <property type="protein sequence ID" value="PNX84633.1"/>
    <property type="molecule type" value="Genomic_DNA"/>
</dbReference>
<dbReference type="SUPFAM" id="SSF81383">
    <property type="entry name" value="F-box domain"/>
    <property type="match status" value="1"/>
</dbReference>
<dbReference type="AlphaFoldDB" id="A0A2K3M1L4"/>
<evidence type="ECO:0000313" key="2">
    <source>
        <dbReference type="EMBL" id="PNX84633.1"/>
    </source>
</evidence>
<dbReference type="CDD" id="cd22164">
    <property type="entry name" value="F-box_AtSKIP19-like"/>
    <property type="match status" value="1"/>
</dbReference>
<comment type="caution">
    <text evidence="2">The sequence shown here is derived from an EMBL/GenBank/DDBJ whole genome shotgun (WGS) entry which is preliminary data.</text>
</comment>
<dbReference type="PANTHER" id="PTHR38926">
    <property type="entry name" value="F-BOX DOMAIN CONTAINING PROTEIN, EXPRESSED"/>
    <property type="match status" value="1"/>
</dbReference>
<protein>
    <submittedName>
        <fullName evidence="2">F-box protein skip19</fullName>
    </submittedName>
</protein>
<name>A0A2K3M1L4_TRIPR</name>
<dbReference type="Gene3D" id="1.20.1280.50">
    <property type="match status" value="1"/>
</dbReference>
<dbReference type="ExpressionAtlas" id="A0A2K3M1L4">
    <property type="expression patterns" value="baseline"/>
</dbReference>
<proteinExistence type="predicted"/>
<dbReference type="InterPro" id="IPR036047">
    <property type="entry name" value="F-box-like_dom_sf"/>
</dbReference>
<dbReference type="InterPro" id="IPR001810">
    <property type="entry name" value="F-box_dom"/>
</dbReference>
<feature type="domain" description="F-box" evidence="1">
    <location>
        <begin position="24"/>
        <end position="71"/>
    </location>
</feature>
<evidence type="ECO:0000259" key="1">
    <source>
        <dbReference type="PROSITE" id="PS50181"/>
    </source>
</evidence>
<reference evidence="2 3" key="2">
    <citation type="journal article" date="2017" name="Front. Plant Sci.">
        <title>Gene Classification and Mining of Molecular Markers Useful in Red Clover (Trifolium pratense) Breeding.</title>
        <authorList>
            <person name="Istvanek J."/>
            <person name="Dluhosova J."/>
            <person name="Dluhos P."/>
            <person name="Patkova L."/>
            <person name="Nedelnik J."/>
            <person name="Repkova J."/>
        </authorList>
    </citation>
    <scope>NUCLEOTIDE SEQUENCE [LARGE SCALE GENOMIC DNA]</scope>
    <source>
        <strain evidence="3">cv. Tatra</strain>
        <tissue evidence="2">Young leaves</tissue>
    </source>
</reference>
<dbReference type="PANTHER" id="PTHR38926:SF2">
    <property type="entry name" value="F-BOX_LRR-REPEAT PROTEIN 21-RELATED"/>
    <property type="match status" value="1"/>
</dbReference>
<organism evidence="2 3">
    <name type="scientific">Trifolium pratense</name>
    <name type="common">Red clover</name>
    <dbReference type="NCBI Taxonomy" id="57577"/>
    <lineage>
        <taxon>Eukaryota</taxon>
        <taxon>Viridiplantae</taxon>
        <taxon>Streptophyta</taxon>
        <taxon>Embryophyta</taxon>
        <taxon>Tracheophyta</taxon>
        <taxon>Spermatophyta</taxon>
        <taxon>Magnoliopsida</taxon>
        <taxon>eudicotyledons</taxon>
        <taxon>Gunneridae</taxon>
        <taxon>Pentapetalae</taxon>
        <taxon>rosids</taxon>
        <taxon>fabids</taxon>
        <taxon>Fabales</taxon>
        <taxon>Fabaceae</taxon>
        <taxon>Papilionoideae</taxon>
        <taxon>50 kb inversion clade</taxon>
        <taxon>NPAAA clade</taxon>
        <taxon>Hologalegina</taxon>
        <taxon>IRL clade</taxon>
        <taxon>Trifolieae</taxon>
        <taxon>Trifolium</taxon>
    </lineage>
</organism>
<reference evidence="2 3" key="1">
    <citation type="journal article" date="2014" name="Am. J. Bot.">
        <title>Genome assembly and annotation for red clover (Trifolium pratense; Fabaceae).</title>
        <authorList>
            <person name="Istvanek J."/>
            <person name="Jaros M."/>
            <person name="Krenek A."/>
            <person name="Repkova J."/>
        </authorList>
    </citation>
    <scope>NUCLEOTIDE SEQUENCE [LARGE SCALE GENOMIC DNA]</scope>
    <source>
        <strain evidence="3">cv. Tatra</strain>
        <tissue evidence="2">Young leaves</tissue>
    </source>
</reference>
<accession>A0A2K3M1L4</accession>